<feature type="domain" description="Zn(2)-C6 fungal-type" evidence="7">
    <location>
        <begin position="14"/>
        <end position="43"/>
    </location>
</feature>
<keyword evidence="9" id="KW-1185">Reference proteome</keyword>
<dbReference type="AlphaFoldDB" id="A0A1V6TU96"/>
<dbReference type="InterPro" id="IPR050815">
    <property type="entry name" value="TF_fung"/>
</dbReference>
<comment type="subcellular location">
    <subcellularLocation>
        <location evidence="1">Nucleus</location>
    </subcellularLocation>
</comment>
<evidence type="ECO:0000256" key="6">
    <source>
        <dbReference type="ARBA" id="ARBA00023242"/>
    </source>
</evidence>
<reference evidence="9" key="1">
    <citation type="journal article" date="2017" name="Nat. Microbiol.">
        <title>Global analysis of biosynthetic gene clusters reveals vast potential of secondary metabolite production in Penicillium species.</title>
        <authorList>
            <person name="Nielsen J.C."/>
            <person name="Grijseels S."/>
            <person name="Prigent S."/>
            <person name="Ji B."/>
            <person name="Dainat J."/>
            <person name="Nielsen K.F."/>
            <person name="Frisvad J.C."/>
            <person name="Workman M."/>
            <person name="Nielsen J."/>
        </authorList>
    </citation>
    <scope>NUCLEOTIDE SEQUENCE [LARGE SCALE GENOMIC DNA]</scope>
    <source>
        <strain evidence="9">IBT 24891</strain>
    </source>
</reference>
<evidence type="ECO:0000259" key="7">
    <source>
        <dbReference type="PROSITE" id="PS50048"/>
    </source>
</evidence>
<dbReference type="OrthoDB" id="10261408at2759"/>
<evidence type="ECO:0000256" key="3">
    <source>
        <dbReference type="ARBA" id="ARBA00023015"/>
    </source>
</evidence>
<dbReference type="Proteomes" id="UP000191285">
    <property type="component" value="Unassembled WGS sequence"/>
</dbReference>
<dbReference type="EMBL" id="MLKD01000002">
    <property type="protein sequence ID" value="OQE29965.1"/>
    <property type="molecule type" value="Genomic_DNA"/>
</dbReference>
<evidence type="ECO:0000256" key="5">
    <source>
        <dbReference type="ARBA" id="ARBA00023163"/>
    </source>
</evidence>
<dbReference type="PROSITE" id="PS00463">
    <property type="entry name" value="ZN2_CY6_FUNGAL_1"/>
    <property type="match status" value="1"/>
</dbReference>
<keyword evidence="6" id="KW-0539">Nucleus</keyword>
<evidence type="ECO:0000313" key="8">
    <source>
        <dbReference type="EMBL" id="OQE29965.1"/>
    </source>
</evidence>
<organism evidence="8 9">
    <name type="scientific">Penicillium steckii</name>
    <dbReference type="NCBI Taxonomy" id="303698"/>
    <lineage>
        <taxon>Eukaryota</taxon>
        <taxon>Fungi</taxon>
        <taxon>Dikarya</taxon>
        <taxon>Ascomycota</taxon>
        <taxon>Pezizomycotina</taxon>
        <taxon>Eurotiomycetes</taxon>
        <taxon>Eurotiomycetidae</taxon>
        <taxon>Eurotiales</taxon>
        <taxon>Aspergillaceae</taxon>
        <taxon>Penicillium</taxon>
    </lineage>
</organism>
<evidence type="ECO:0000256" key="2">
    <source>
        <dbReference type="ARBA" id="ARBA00022723"/>
    </source>
</evidence>
<dbReference type="GO" id="GO:0008270">
    <property type="term" value="F:zinc ion binding"/>
    <property type="evidence" value="ECO:0007669"/>
    <property type="project" value="InterPro"/>
</dbReference>
<accession>A0A1V6TU96</accession>
<name>A0A1V6TU96_9EURO</name>
<dbReference type="GO" id="GO:0003677">
    <property type="term" value="F:DNA binding"/>
    <property type="evidence" value="ECO:0007669"/>
    <property type="project" value="UniProtKB-KW"/>
</dbReference>
<dbReference type="Pfam" id="PF00172">
    <property type="entry name" value="Zn_clus"/>
    <property type="match status" value="1"/>
</dbReference>
<dbReference type="Gene3D" id="4.10.240.10">
    <property type="entry name" value="Zn(2)-C6 fungal-type DNA-binding domain"/>
    <property type="match status" value="1"/>
</dbReference>
<dbReference type="InterPro" id="IPR007219">
    <property type="entry name" value="XnlR_reg_dom"/>
</dbReference>
<protein>
    <recommendedName>
        <fullName evidence="7">Zn(2)-C6 fungal-type domain-containing protein</fullName>
    </recommendedName>
</protein>
<dbReference type="CDD" id="cd12148">
    <property type="entry name" value="fungal_TF_MHR"/>
    <property type="match status" value="1"/>
</dbReference>
<keyword evidence="2" id="KW-0479">Metal-binding</keyword>
<dbReference type="GO" id="GO:0006351">
    <property type="term" value="P:DNA-templated transcription"/>
    <property type="evidence" value="ECO:0007669"/>
    <property type="project" value="InterPro"/>
</dbReference>
<dbReference type="CDD" id="cd00067">
    <property type="entry name" value="GAL4"/>
    <property type="match status" value="1"/>
</dbReference>
<keyword evidence="3" id="KW-0805">Transcription regulation</keyword>
<comment type="caution">
    <text evidence="8">The sequence shown here is derived from an EMBL/GenBank/DDBJ whole genome shotgun (WGS) entry which is preliminary data.</text>
</comment>
<gene>
    <name evidence="8" type="ORF">PENSTE_c002G00846</name>
</gene>
<evidence type="ECO:0000256" key="4">
    <source>
        <dbReference type="ARBA" id="ARBA00023125"/>
    </source>
</evidence>
<dbReference type="SUPFAM" id="SSF57701">
    <property type="entry name" value="Zn2/Cys6 DNA-binding domain"/>
    <property type="match status" value="1"/>
</dbReference>
<dbReference type="PANTHER" id="PTHR47338">
    <property type="entry name" value="ZN(II)2CYS6 TRANSCRIPTION FACTOR (EUROFUNG)-RELATED"/>
    <property type="match status" value="1"/>
</dbReference>
<sequence length="688" mass="78050">MRHSIMRRSKNTVSCDTCRKRKSKCSGSSPCTICQKLGTTCHFQQTRKPRGPRPKDPNFPALSQISNIPATGINMRDSFSPPDIETLLDPPMDLDESPYTPERSNWEKCRQYTMEILDWEELPRCLKENMNKQTMSDMLCHLIDIFWSHAHNQQFPIVQRSTFDQRIDGNNCPWYLFLAMCAAGVNFSNHPKIHQEQDGVTLGDNFYSMARQAVHSDNDGQSISRIQTFCLLAIYDSYRGHGKQVCENSNAAKLIITATRKVDHIDIQDLPAFEAAEMFLLADEYLRALGHLYPSHLEKSPSSNSVTNLDLNIDIQIDPSSLNGRTINVLKLMIEAQRTSKEEPSFALSPWKTESSFLSYWHDLESIQLQNPHEVAIHTCYVPDELLFGECGMTKFMHTVAWHSAVIILHRCLFNHAGNGLRYWIESNARSQALNNSSGPFWKEHINICTNSLVTIARLGIQLLRSEEFFLPPFFGYACFQSAIMVILFARSGASSVKWDKCPLDSMLNVYTAVLIETRNFFSPARHWIQALLTLKDVIENTELGLVEALPDRIFEPPMVPMGLDYQEMSTTGAGQKAKEGLKHSSIIQPGIQNSDHYYRFQQNKDTFTRGREYSVMLSSPRGLSLYGRCAEPERQSAVLSEIEPIDLVSSDIESWELPIDLNDFDLDGLDVGSSVSWNQLIGLSPLL</sequence>
<evidence type="ECO:0000313" key="9">
    <source>
        <dbReference type="Proteomes" id="UP000191285"/>
    </source>
</evidence>
<dbReference type="GO" id="GO:0005634">
    <property type="term" value="C:nucleus"/>
    <property type="evidence" value="ECO:0007669"/>
    <property type="project" value="UniProtKB-SubCell"/>
</dbReference>
<dbReference type="PANTHER" id="PTHR47338:SF5">
    <property type="entry name" value="ZN(II)2CYS6 TRANSCRIPTION FACTOR (EUROFUNG)"/>
    <property type="match status" value="1"/>
</dbReference>
<dbReference type="InterPro" id="IPR001138">
    <property type="entry name" value="Zn2Cys6_DnaBD"/>
</dbReference>
<dbReference type="InterPro" id="IPR036864">
    <property type="entry name" value="Zn2-C6_fun-type_DNA-bd_sf"/>
</dbReference>
<proteinExistence type="predicted"/>
<dbReference type="GO" id="GO:0000981">
    <property type="term" value="F:DNA-binding transcription factor activity, RNA polymerase II-specific"/>
    <property type="evidence" value="ECO:0007669"/>
    <property type="project" value="InterPro"/>
</dbReference>
<dbReference type="STRING" id="303698.A0A1V6TU96"/>
<keyword evidence="4" id="KW-0238">DNA-binding</keyword>
<keyword evidence="5" id="KW-0804">Transcription</keyword>
<evidence type="ECO:0000256" key="1">
    <source>
        <dbReference type="ARBA" id="ARBA00004123"/>
    </source>
</evidence>
<dbReference type="SMART" id="SM00066">
    <property type="entry name" value="GAL4"/>
    <property type="match status" value="1"/>
</dbReference>
<dbReference type="Pfam" id="PF04082">
    <property type="entry name" value="Fungal_trans"/>
    <property type="match status" value="1"/>
</dbReference>
<dbReference type="PROSITE" id="PS50048">
    <property type="entry name" value="ZN2_CY6_FUNGAL_2"/>
    <property type="match status" value="1"/>
</dbReference>